<dbReference type="Pfam" id="PF08282">
    <property type="entry name" value="Hydrolase_3"/>
    <property type="match status" value="1"/>
</dbReference>
<dbReference type="Proteomes" id="UP000051679">
    <property type="component" value="Unassembled WGS sequence"/>
</dbReference>
<dbReference type="PATRIC" id="fig|1291052.5.peg.1492"/>
<organism evidence="1 2">
    <name type="scientific">Lacticaseibacillus sharpeae JCM 1186 = DSM 20505</name>
    <dbReference type="NCBI Taxonomy" id="1291052"/>
    <lineage>
        <taxon>Bacteria</taxon>
        <taxon>Bacillati</taxon>
        <taxon>Bacillota</taxon>
        <taxon>Bacilli</taxon>
        <taxon>Lactobacillales</taxon>
        <taxon>Lactobacillaceae</taxon>
        <taxon>Lacticaseibacillus</taxon>
    </lineage>
</organism>
<dbReference type="AlphaFoldDB" id="A0A0R1ZLN0"/>
<dbReference type="Gene3D" id="3.30.1240.10">
    <property type="match status" value="1"/>
</dbReference>
<proteinExistence type="predicted"/>
<dbReference type="EMBL" id="AYYO01000024">
    <property type="protein sequence ID" value="KRM55306.1"/>
    <property type="molecule type" value="Genomic_DNA"/>
</dbReference>
<dbReference type="SUPFAM" id="SSF56784">
    <property type="entry name" value="HAD-like"/>
    <property type="match status" value="1"/>
</dbReference>
<dbReference type="GO" id="GO:0000287">
    <property type="term" value="F:magnesium ion binding"/>
    <property type="evidence" value="ECO:0007669"/>
    <property type="project" value="TreeGrafter"/>
</dbReference>
<gene>
    <name evidence="1" type="ORF">FC18_GL001471</name>
</gene>
<dbReference type="InterPro" id="IPR000150">
    <property type="entry name" value="Cof"/>
</dbReference>
<dbReference type="RefSeq" id="WP_054678466.1">
    <property type="nucleotide sequence ID" value="NZ_AYYO01000024.1"/>
</dbReference>
<dbReference type="PANTHER" id="PTHR10000:SF8">
    <property type="entry name" value="HAD SUPERFAMILY HYDROLASE-LIKE, TYPE 3"/>
    <property type="match status" value="1"/>
</dbReference>
<keyword evidence="1" id="KW-0378">Hydrolase</keyword>
<dbReference type="NCBIfam" id="TIGR01484">
    <property type="entry name" value="HAD-SF-IIB"/>
    <property type="match status" value="1"/>
</dbReference>
<evidence type="ECO:0000313" key="1">
    <source>
        <dbReference type="EMBL" id="KRM55306.1"/>
    </source>
</evidence>
<dbReference type="InterPro" id="IPR036412">
    <property type="entry name" value="HAD-like_sf"/>
</dbReference>
<sequence length="276" mass="29846">MIKHIFSDMDGTILNPDGNITAETVTAVKQSTIPLTLVSARAPLEMAATIDALNLHEPQIAFNGGLIFQPQADGVHYIDENPIATATAAAIIDQVTANLPDVSVSYYNHTDWFAGKLDAGIEFEQKLTGQTATIASREQTFAQPGFKPFKIMFITFDSQLMERLHQLLNGLQLKGVAIQQSGAAYLEITSDRAKKSHGINYILQREHLTAAETAGFGDGHNDLPMLNMVGLPVVMANALPAIKAVAKHVTKSNLENGVAFALKNLPEFNAPNKEVI</sequence>
<name>A0A0R1ZLN0_9LACO</name>
<protein>
    <submittedName>
        <fullName evidence="1">Cof-like hydrolase</fullName>
    </submittedName>
</protein>
<dbReference type="InterPro" id="IPR006379">
    <property type="entry name" value="HAD-SF_hydro_IIB"/>
</dbReference>
<dbReference type="OrthoDB" id="9790031at2"/>
<keyword evidence="2" id="KW-1185">Reference proteome</keyword>
<dbReference type="PROSITE" id="PS01229">
    <property type="entry name" value="COF_2"/>
    <property type="match status" value="1"/>
</dbReference>
<dbReference type="PANTHER" id="PTHR10000">
    <property type="entry name" value="PHOSPHOSERINE PHOSPHATASE"/>
    <property type="match status" value="1"/>
</dbReference>
<comment type="caution">
    <text evidence="1">The sequence shown here is derived from an EMBL/GenBank/DDBJ whole genome shotgun (WGS) entry which is preliminary data.</text>
</comment>
<dbReference type="GO" id="GO:0005829">
    <property type="term" value="C:cytosol"/>
    <property type="evidence" value="ECO:0007669"/>
    <property type="project" value="TreeGrafter"/>
</dbReference>
<dbReference type="Gene3D" id="3.40.50.1000">
    <property type="entry name" value="HAD superfamily/HAD-like"/>
    <property type="match status" value="1"/>
</dbReference>
<accession>A0A0R1ZLN0</accession>
<dbReference type="InterPro" id="IPR023214">
    <property type="entry name" value="HAD_sf"/>
</dbReference>
<dbReference type="GO" id="GO:0016791">
    <property type="term" value="F:phosphatase activity"/>
    <property type="evidence" value="ECO:0007669"/>
    <property type="project" value="UniProtKB-ARBA"/>
</dbReference>
<dbReference type="STRING" id="1291052.FC18_GL001471"/>
<evidence type="ECO:0000313" key="2">
    <source>
        <dbReference type="Proteomes" id="UP000051679"/>
    </source>
</evidence>
<reference evidence="1 2" key="1">
    <citation type="journal article" date="2015" name="Genome Announc.">
        <title>Expanding the biotechnology potential of lactobacilli through comparative genomics of 213 strains and associated genera.</title>
        <authorList>
            <person name="Sun Z."/>
            <person name="Harris H.M."/>
            <person name="McCann A."/>
            <person name="Guo C."/>
            <person name="Argimon S."/>
            <person name="Zhang W."/>
            <person name="Yang X."/>
            <person name="Jeffery I.B."/>
            <person name="Cooney J.C."/>
            <person name="Kagawa T.F."/>
            <person name="Liu W."/>
            <person name="Song Y."/>
            <person name="Salvetti E."/>
            <person name="Wrobel A."/>
            <person name="Rasinkangas P."/>
            <person name="Parkhill J."/>
            <person name="Rea M.C."/>
            <person name="O'Sullivan O."/>
            <person name="Ritari J."/>
            <person name="Douillard F.P."/>
            <person name="Paul Ross R."/>
            <person name="Yang R."/>
            <person name="Briner A.E."/>
            <person name="Felis G.E."/>
            <person name="de Vos W.M."/>
            <person name="Barrangou R."/>
            <person name="Klaenhammer T.R."/>
            <person name="Caufield P.W."/>
            <person name="Cui Y."/>
            <person name="Zhang H."/>
            <person name="O'Toole P.W."/>
        </authorList>
    </citation>
    <scope>NUCLEOTIDE SEQUENCE [LARGE SCALE GENOMIC DNA]</scope>
    <source>
        <strain evidence="1 2">DSM 20505</strain>
    </source>
</reference>
<dbReference type="NCBIfam" id="TIGR00099">
    <property type="entry name" value="Cof-subfamily"/>
    <property type="match status" value="1"/>
</dbReference>